<keyword evidence="2" id="KW-1133">Transmembrane helix</keyword>
<comment type="caution">
    <text evidence="6">The sequence shown here is derived from an EMBL/GenBank/DDBJ whole genome shotgun (WGS) entry which is preliminary data.</text>
</comment>
<dbReference type="AlphaFoldDB" id="A0A2T1KGL6"/>
<dbReference type="InterPro" id="IPR052155">
    <property type="entry name" value="Biofilm_reg_signaling"/>
</dbReference>
<keyword evidence="2" id="KW-0812">Transmembrane</keyword>
<dbReference type="SMART" id="SM00091">
    <property type="entry name" value="PAS"/>
    <property type="match status" value="2"/>
</dbReference>
<dbReference type="SMART" id="SM00086">
    <property type="entry name" value="PAC"/>
    <property type="match status" value="2"/>
</dbReference>
<dbReference type="PROSITE" id="PS50112">
    <property type="entry name" value="PAS"/>
    <property type="match status" value="1"/>
</dbReference>
<proteinExistence type="predicted"/>
<dbReference type="Pfam" id="PF00990">
    <property type="entry name" value="GGDEF"/>
    <property type="match status" value="1"/>
</dbReference>
<dbReference type="InterPro" id="IPR000160">
    <property type="entry name" value="GGDEF_dom"/>
</dbReference>
<gene>
    <name evidence="6" type="ORF">C7H08_09580</name>
</gene>
<keyword evidence="7" id="KW-1185">Reference proteome</keyword>
<dbReference type="CDD" id="cd00130">
    <property type="entry name" value="PAS"/>
    <property type="match status" value="2"/>
</dbReference>
<dbReference type="InterPro" id="IPR029787">
    <property type="entry name" value="Nucleotide_cyclase"/>
</dbReference>
<dbReference type="PROSITE" id="PS50113">
    <property type="entry name" value="PAC"/>
    <property type="match status" value="2"/>
</dbReference>
<reference evidence="6 7" key="1">
    <citation type="submission" date="2018-03" db="EMBL/GenBank/DDBJ databases">
        <title>Marinobacter brunus sp. nov., a marine bacterium of Gamma-proteobacteria isolated from the surface seawater of the South China Sea.</title>
        <authorList>
            <person name="Cheng H."/>
            <person name="Wu Y.-H."/>
            <person name="Xamxidin M."/>
            <person name="Xu X.-W."/>
        </authorList>
    </citation>
    <scope>NUCLEOTIDE SEQUENCE [LARGE SCALE GENOMIC DNA]</scope>
    <source>
        <strain evidence="6 7">JCM 30472</strain>
    </source>
</reference>
<dbReference type="NCBIfam" id="TIGR00229">
    <property type="entry name" value="sensory_box"/>
    <property type="match status" value="2"/>
</dbReference>
<dbReference type="InterPro" id="IPR000014">
    <property type="entry name" value="PAS"/>
</dbReference>
<protein>
    <submittedName>
        <fullName evidence="6">Diguanylate cyclase</fullName>
    </submittedName>
</protein>
<evidence type="ECO:0000256" key="1">
    <source>
        <dbReference type="ARBA" id="ARBA00001946"/>
    </source>
</evidence>
<dbReference type="SUPFAM" id="SSF55785">
    <property type="entry name" value="PYP-like sensor domain (PAS domain)"/>
    <property type="match status" value="2"/>
</dbReference>
<dbReference type="Proteomes" id="UP000238385">
    <property type="component" value="Unassembled WGS sequence"/>
</dbReference>
<sequence length="760" mass="84673">MSRRLVGCCLTVLLWSVAGGWQPRVQAQQDVTLGIFAYRPEPVIQERYAQLADYLSRESGLTVRLQVLNQDAMNRALSANQIDFFLTNPSHFLVIRSDRSLTGVLATVQREWQGQSTGSIGGVILVRAARDDIDGLSDIRGKSIATPGMFFLGGYQSPALELKDAGVDILRYNRMVHLGNHDRVIRAVQAGDVDVGFVRTGVFEELVLDNPALMTELKIINRQRLSGFPFVVSTRLYPEWPLVSLPHVESRVVRRIASALFALEPDHPAAIAASISGFSPPADYQSVEQLARTLRMSPYDQVPRVTWLDVLSQYRVWVITVVVLFVLLVISSFWLGRKKRQLAIEERRLRELIASWPQPMLMIRQGAFVDCNRAAVVLLGYNSEASLLGKGLPAFSPDKQPDGMLSLQKADASMRQVAAGQVVQSEWVFERSDGSEIWVDITLAPVYEQGQDAPSVLCSWYDITRRKHAEERQRLALRVFENAREAIFITDAHGVVVDINDAYSEITGREHKVAVGSLPPLPLDEGSAILIAARKHGVWSGEFASRHRKGHPTILSLTLSSVFDDHDELSHFVGVFTDITQLKETEKQLRTMAHYDALTGLPNRVLFSDRLQQSMAQARRQGYQLAVIYIDLDHFKPVNDAFGHDAGDGLLIELARRMRATLREEDTLARLGGDEFAAIIVNVSDGHTLNALLSRLLTTVSAAAWVAGHSVEVSASLGYTLYPQDCELDGDQLLRQADQAMYRAKRDGKNRYCKFSDSST</sequence>
<dbReference type="PROSITE" id="PS50887">
    <property type="entry name" value="GGDEF"/>
    <property type="match status" value="1"/>
</dbReference>
<feature type="domain" description="PAS" evidence="3">
    <location>
        <begin position="472"/>
        <end position="516"/>
    </location>
</feature>
<feature type="domain" description="GGDEF" evidence="5">
    <location>
        <begin position="623"/>
        <end position="757"/>
    </location>
</feature>
<dbReference type="PANTHER" id="PTHR44757">
    <property type="entry name" value="DIGUANYLATE CYCLASE DGCP"/>
    <property type="match status" value="1"/>
</dbReference>
<dbReference type="GO" id="GO:0003824">
    <property type="term" value="F:catalytic activity"/>
    <property type="evidence" value="ECO:0007669"/>
    <property type="project" value="UniProtKB-ARBA"/>
</dbReference>
<evidence type="ECO:0000259" key="5">
    <source>
        <dbReference type="PROSITE" id="PS50887"/>
    </source>
</evidence>
<dbReference type="Pfam" id="PF13426">
    <property type="entry name" value="PAS_9"/>
    <property type="match status" value="2"/>
</dbReference>
<dbReference type="EMBL" id="PXNN01000011">
    <property type="protein sequence ID" value="PSF08893.1"/>
    <property type="molecule type" value="Genomic_DNA"/>
</dbReference>
<dbReference type="Pfam" id="PF12974">
    <property type="entry name" value="Phosphonate-bd"/>
    <property type="match status" value="1"/>
</dbReference>
<dbReference type="SUPFAM" id="SSF53850">
    <property type="entry name" value="Periplasmic binding protein-like II"/>
    <property type="match status" value="1"/>
</dbReference>
<dbReference type="CDD" id="cd01949">
    <property type="entry name" value="GGDEF"/>
    <property type="match status" value="1"/>
</dbReference>
<feature type="transmembrane region" description="Helical" evidence="2">
    <location>
        <begin position="314"/>
        <end position="335"/>
    </location>
</feature>
<evidence type="ECO:0000313" key="7">
    <source>
        <dbReference type="Proteomes" id="UP000238385"/>
    </source>
</evidence>
<evidence type="ECO:0000313" key="6">
    <source>
        <dbReference type="EMBL" id="PSF08893.1"/>
    </source>
</evidence>
<dbReference type="InterPro" id="IPR035965">
    <property type="entry name" value="PAS-like_dom_sf"/>
</dbReference>
<dbReference type="RefSeq" id="WP_106671489.1">
    <property type="nucleotide sequence ID" value="NZ_BMFE01000001.1"/>
</dbReference>
<dbReference type="OrthoDB" id="73375at2"/>
<dbReference type="InterPro" id="IPR043128">
    <property type="entry name" value="Rev_trsase/Diguanyl_cyclase"/>
</dbReference>
<name>A0A2T1KGL6_9GAMM</name>
<dbReference type="InterPro" id="IPR001610">
    <property type="entry name" value="PAC"/>
</dbReference>
<evidence type="ECO:0000259" key="3">
    <source>
        <dbReference type="PROSITE" id="PS50112"/>
    </source>
</evidence>
<dbReference type="FunFam" id="3.30.70.270:FF:000001">
    <property type="entry name" value="Diguanylate cyclase domain protein"/>
    <property type="match status" value="1"/>
</dbReference>
<dbReference type="SMART" id="SM00267">
    <property type="entry name" value="GGDEF"/>
    <property type="match status" value="1"/>
</dbReference>
<evidence type="ECO:0000256" key="2">
    <source>
        <dbReference type="SAM" id="Phobius"/>
    </source>
</evidence>
<keyword evidence="2" id="KW-0472">Membrane</keyword>
<dbReference type="InterPro" id="IPR000700">
    <property type="entry name" value="PAS-assoc_C"/>
</dbReference>
<feature type="domain" description="PAC" evidence="4">
    <location>
        <begin position="539"/>
        <end position="591"/>
    </location>
</feature>
<dbReference type="Gene3D" id="3.30.70.270">
    <property type="match status" value="1"/>
</dbReference>
<evidence type="ECO:0000259" key="4">
    <source>
        <dbReference type="PROSITE" id="PS50113"/>
    </source>
</evidence>
<dbReference type="SUPFAM" id="SSF55073">
    <property type="entry name" value="Nucleotide cyclase"/>
    <property type="match status" value="1"/>
</dbReference>
<feature type="domain" description="PAC" evidence="4">
    <location>
        <begin position="423"/>
        <end position="475"/>
    </location>
</feature>
<accession>A0A2T1KGL6</accession>
<comment type="cofactor">
    <cofactor evidence="1">
        <name>Mg(2+)</name>
        <dbReference type="ChEBI" id="CHEBI:18420"/>
    </cofactor>
</comment>
<dbReference type="Gene3D" id="3.30.450.20">
    <property type="entry name" value="PAS domain"/>
    <property type="match status" value="2"/>
</dbReference>
<dbReference type="PANTHER" id="PTHR44757:SF2">
    <property type="entry name" value="BIOFILM ARCHITECTURE MAINTENANCE PROTEIN MBAA"/>
    <property type="match status" value="1"/>
</dbReference>
<dbReference type="Gene3D" id="3.40.190.10">
    <property type="entry name" value="Periplasmic binding protein-like II"/>
    <property type="match status" value="2"/>
</dbReference>
<organism evidence="6 7">
    <name type="scientific">Marinobacter halophilus</name>
    <dbReference type="NCBI Taxonomy" id="1323740"/>
    <lineage>
        <taxon>Bacteria</taxon>
        <taxon>Pseudomonadati</taxon>
        <taxon>Pseudomonadota</taxon>
        <taxon>Gammaproteobacteria</taxon>
        <taxon>Pseudomonadales</taxon>
        <taxon>Marinobacteraceae</taxon>
        <taxon>Marinobacter</taxon>
    </lineage>
</organism>
<dbReference type="NCBIfam" id="TIGR00254">
    <property type="entry name" value="GGDEF"/>
    <property type="match status" value="1"/>
</dbReference>